<feature type="non-terminal residue" evidence="1">
    <location>
        <position position="354"/>
    </location>
</feature>
<dbReference type="EMBL" id="MU274199">
    <property type="protein sequence ID" value="KAI0026773.1"/>
    <property type="molecule type" value="Genomic_DNA"/>
</dbReference>
<sequence>MYAFLIKGSRSNAKATKQQSLRNWERSVLSQWVRTKYGDNNKNKQGHPFVQQCAQGNIITSNPIEMYNSWSQRNEEISAVYPVSNTAEMRTILQIYGFDDFMAGFVIHVDAHGIPSCPSTITGAYTFLLAPRRLCRDIPWTALDLKYTADVYEDMLLALSGFQGYGPDTCLRARTAATNTIESLINIAHHLLEFSRRPNGSRLWIDKPGQNTIPELFNWDHITIYKVVPAHSTFPVRLCYNTSWADKLDQMKCDTEVINRNTSLQPLDRIQIWLQYRENKAWSDNGELWNPPSTRVPSVEEDSAAQHDQVLSSQAVPQVVQLAPQYPSAFRFPDPTYMQASYPEYSEGQCLGYL</sequence>
<organism evidence="1 2">
    <name type="scientific">Vararia minispora EC-137</name>
    <dbReference type="NCBI Taxonomy" id="1314806"/>
    <lineage>
        <taxon>Eukaryota</taxon>
        <taxon>Fungi</taxon>
        <taxon>Dikarya</taxon>
        <taxon>Basidiomycota</taxon>
        <taxon>Agaricomycotina</taxon>
        <taxon>Agaricomycetes</taxon>
        <taxon>Russulales</taxon>
        <taxon>Lachnocladiaceae</taxon>
        <taxon>Vararia</taxon>
    </lineage>
</organism>
<evidence type="ECO:0000313" key="1">
    <source>
        <dbReference type="EMBL" id="KAI0026773.1"/>
    </source>
</evidence>
<proteinExistence type="predicted"/>
<gene>
    <name evidence="1" type="ORF">K488DRAFT_75089</name>
</gene>
<reference evidence="1" key="2">
    <citation type="journal article" date="2022" name="New Phytol.">
        <title>Evolutionary transition to the ectomycorrhizal habit in the genomes of a hyperdiverse lineage of mushroom-forming fungi.</title>
        <authorList>
            <person name="Looney B."/>
            <person name="Miyauchi S."/>
            <person name="Morin E."/>
            <person name="Drula E."/>
            <person name="Courty P.E."/>
            <person name="Kohler A."/>
            <person name="Kuo A."/>
            <person name="LaButti K."/>
            <person name="Pangilinan J."/>
            <person name="Lipzen A."/>
            <person name="Riley R."/>
            <person name="Andreopoulos W."/>
            <person name="He G."/>
            <person name="Johnson J."/>
            <person name="Nolan M."/>
            <person name="Tritt A."/>
            <person name="Barry K.W."/>
            <person name="Grigoriev I.V."/>
            <person name="Nagy L.G."/>
            <person name="Hibbett D."/>
            <person name="Henrissat B."/>
            <person name="Matheny P.B."/>
            <person name="Labbe J."/>
            <person name="Martin F.M."/>
        </authorList>
    </citation>
    <scope>NUCLEOTIDE SEQUENCE</scope>
    <source>
        <strain evidence="1">EC-137</strain>
    </source>
</reference>
<comment type="caution">
    <text evidence="1">The sequence shown here is derived from an EMBL/GenBank/DDBJ whole genome shotgun (WGS) entry which is preliminary data.</text>
</comment>
<reference evidence="1" key="1">
    <citation type="submission" date="2021-02" db="EMBL/GenBank/DDBJ databases">
        <authorList>
            <consortium name="DOE Joint Genome Institute"/>
            <person name="Ahrendt S."/>
            <person name="Looney B.P."/>
            <person name="Miyauchi S."/>
            <person name="Morin E."/>
            <person name="Drula E."/>
            <person name="Courty P.E."/>
            <person name="Chicoki N."/>
            <person name="Fauchery L."/>
            <person name="Kohler A."/>
            <person name="Kuo A."/>
            <person name="Labutti K."/>
            <person name="Pangilinan J."/>
            <person name="Lipzen A."/>
            <person name="Riley R."/>
            <person name="Andreopoulos W."/>
            <person name="He G."/>
            <person name="Johnson J."/>
            <person name="Barry K.W."/>
            <person name="Grigoriev I.V."/>
            <person name="Nagy L."/>
            <person name="Hibbett D."/>
            <person name="Henrissat B."/>
            <person name="Matheny P.B."/>
            <person name="Labbe J."/>
            <person name="Martin F."/>
        </authorList>
    </citation>
    <scope>NUCLEOTIDE SEQUENCE</scope>
    <source>
        <strain evidence="1">EC-137</strain>
    </source>
</reference>
<keyword evidence="2" id="KW-1185">Reference proteome</keyword>
<name>A0ACB8Q4R2_9AGAM</name>
<evidence type="ECO:0000313" key="2">
    <source>
        <dbReference type="Proteomes" id="UP000814128"/>
    </source>
</evidence>
<dbReference type="Proteomes" id="UP000814128">
    <property type="component" value="Unassembled WGS sequence"/>
</dbReference>
<protein>
    <submittedName>
        <fullName evidence="1">Uncharacterized protein</fullName>
    </submittedName>
</protein>
<accession>A0ACB8Q4R2</accession>